<evidence type="ECO:0000313" key="1">
    <source>
        <dbReference type="EMBL" id="CAI6342598.1"/>
    </source>
</evidence>
<protein>
    <submittedName>
        <fullName evidence="1">Uncharacterized protein</fullName>
    </submittedName>
</protein>
<sequence length="68" mass="7512">MISRWPPPLGERMQRRWVALCPKPCAADRDLGNSVGAIGSVARGHAGLASYAFRRLGRTSRRLPLPTR</sequence>
<evidence type="ECO:0000313" key="2">
    <source>
        <dbReference type="Proteomes" id="UP001152607"/>
    </source>
</evidence>
<reference evidence="1" key="1">
    <citation type="submission" date="2023-01" db="EMBL/GenBank/DDBJ databases">
        <authorList>
            <person name="Van Ghelder C."/>
            <person name="Rancurel C."/>
        </authorList>
    </citation>
    <scope>NUCLEOTIDE SEQUENCE</scope>
    <source>
        <strain evidence="1">CNCM I-4278</strain>
    </source>
</reference>
<name>A0A9W4UY60_9PLEO</name>
<dbReference type="AlphaFoldDB" id="A0A9W4UY60"/>
<organism evidence="1 2">
    <name type="scientific">Periconia digitata</name>
    <dbReference type="NCBI Taxonomy" id="1303443"/>
    <lineage>
        <taxon>Eukaryota</taxon>
        <taxon>Fungi</taxon>
        <taxon>Dikarya</taxon>
        <taxon>Ascomycota</taxon>
        <taxon>Pezizomycotina</taxon>
        <taxon>Dothideomycetes</taxon>
        <taxon>Pleosporomycetidae</taxon>
        <taxon>Pleosporales</taxon>
        <taxon>Massarineae</taxon>
        <taxon>Periconiaceae</taxon>
        <taxon>Periconia</taxon>
    </lineage>
</organism>
<gene>
    <name evidence="1" type="ORF">PDIGIT_LOCUS15810</name>
</gene>
<dbReference type="EMBL" id="CAOQHR010000014">
    <property type="protein sequence ID" value="CAI6342598.1"/>
    <property type="molecule type" value="Genomic_DNA"/>
</dbReference>
<dbReference type="Proteomes" id="UP001152607">
    <property type="component" value="Unassembled WGS sequence"/>
</dbReference>
<proteinExistence type="predicted"/>
<keyword evidence="2" id="KW-1185">Reference proteome</keyword>
<accession>A0A9W4UY60</accession>
<comment type="caution">
    <text evidence="1">The sequence shown here is derived from an EMBL/GenBank/DDBJ whole genome shotgun (WGS) entry which is preliminary data.</text>
</comment>